<dbReference type="InterPro" id="IPR024791">
    <property type="entry name" value="Cyt_c/ubiquinol_Oxase_su3"/>
</dbReference>
<keyword evidence="6 10" id="KW-1133">Transmembrane helix</keyword>
<dbReference type="GO" id="GO:0004129">
    <property type="term" value="F:cytochrome-c oxidase activity"/>
    <property type="evidence" value="ECO:0007669"/>
    <property type="project" value="UniProtKB-EC"/>
</dbReference>
<comment type="subcellular location">
    <subcellularLocation>
        <location evidence="1">Membrane</location>
        <topology evidence="1">Multi-pass membrane protein</topology>
    </subcellularLocation>
</comment>
<evidence type="ECO:0000256" key="3">
    <source>
        <dbReference type="ARBA" id="ARBA00012949"/>
    </source>
</evidence>
<feature type="transmembrane region" description="Helical" evidence="10">
    <location>
        <begin position="165"/>
        <end position="185"/>
    </location>
</feature>
<dbReference type="Gene3D" id="1.10.287.70">
    <property type="match status" value="1"/>
</dbReference>
<dbReference type="GO" id="GO:0019646">
    <property type="term" value="P:aerobic electron transport chain"/>
    <property type="evidence" value="ECO:0007669"/>
    <property type="project" value="InterPro"/>
</dbReference>
<dbReference type="PROSITE" id="PS50253">
    <property type="entry name" value="COX3"/>
    <property type="match status" value="1"/>
</dbReference>
<evidence type="ECO:0000256" key="2">
    <source>
        <dbReference type="ARBA" id="ARBA00010581"/>
    </source>
</evidence>
<dbReference type="InterPro" id="IPR033945">
    <property type="entry name" value="Cyt_c_oxase_su3_dom"/>
</dbReference>
<evidence type="ECO:0000256" key="10">
    <source>
        <dbReference type="SAM" id="Phobius"/>
    </source>
</evidence>
<keyword evidence="5" id="KW-1278">Translocase</keyword>
<dbReference type="SUPFAM" id="SSF81452">
    <property type="entry name" value="Cytochrome c oxidase subunit III-like"/>
    <property type="match status" value="1"/>
</dbReference>
<comment type="caution">
    <text evidence="12">The sequence shown here is derived from an EMBL/GenBank/DDBJ whole genome shotgun (WGS) entry which is preliminary data.</text>
</comment>
<comment type="similarity">
    <text evidence="2">Belongs to the cytochrome c oxidase subunit 3 family.</text>
</comment>
<feature type="transmembrane region" description="Helical" evidence="10">
    <location>
        <begin position="282"/>
        <end position="300"/>
    </location>
</feature>
<feature type="transmembrane region" description="Helical" evidence="10">
    <location>
        <begin position="50"/>
        <end position="73"/>
    </location>
</feature>
<accession>A0A839INQ6</accession>
<dbReference type="Proteomes" id="UP000565262">
    <property type="component" value="Unassembled WGS sequence"/>
</dbReference>
<dbReference type="Gene3D" id="1.20.120.80">
    <property type="entry name" value="Cytochrome c oxidase, subunit III, four-helix bundle"/>
    <property type="match status" value="1"/>
</dbReference>
<evidence type="ECO:0000259" key="11">
    <source>
        <dbReference type="PROSITE" id="PS50253"/>
    </source>
</evidence>
<dbReference type="AlphaFoldDB" id="A0A839INQ6"/>
<evidence type="ECO:0000256" key="4">
    <source>
        <dbReference type="ARBA" id="ARBA00022692"/>
    </source>
</evidence>
<feature type="transmembrane region" description="Helical" evidence="10">
    <location>
        <begin position="234"/>
        <end position="261"/>
    </location>
</feature>
<dbReference type="InterPro" id="IPR000298">
    <property type="entry name" value="Cyt_c_oxidase-like_su3"/>
</dbReference>
<proteinExistence type="inferred from homology"/>
<evidence type="ECO:0000256" key="8">
    <source>
        <dbReference type="ARBA" id="ARBA00031400"/>
    </source>
</evidence>
<dbReference type="InterPro" id="IPR013833">
    <property type="entry name" value="Cyt_c_oxidase_su3_a-hlx"/>
</dbReference>
<dbReference type="EMBL" id="JACJFM010000010">
    <property type="protein sequence ID" value="MBB1486875.1"/>
    <property type="molecule type" value="Genomic_DNA"/>
</dbReference>
<protein>
    <recommendedName>
        <fullName evidence="3">cytochrome-c oxidase</fullName>
        <ecNumber evidence="3">7.1.1.9</ecNumber>
    </recommendedName>
    <alternativeName>
        <fullName evidence="8">Cytochrome aa3 subunit 3</fullName>
    </alternativeName>
    <alternativeName>
        <fullName evidence="9">Cytochrome c oxidase polypeptide III</fullName>
    </alternativeName>
</protein>
<feature type="transmembrane region" description="Helical" evidence="10">
    <location>
        <begin position="25"/>
        <end position="44"/>
    </location>
</feature>
<dbReference type="CDD" id="cd01665">
    <property type="entry name" value="Cyt_c_Oxidase_III"/>
    <property type="match status" value="1"/>
</dbReference>
<feature type="transmembrane region" description="Helical" evidence="10">
    <location>
        <begin position="94"/>
        <end position="115"/>
    </location>
</feature>
<dbReference type="PANTHER" id="PTHR11403">
    <property type="entry name" value="CYTOCHROME C OXIDASE SUBUNIT III"/>
    <property type="match status" value="1"/>
</dbReference>
<evidence type="ECO:0000256" key="6">
    <source>
        <dbReference type="ARBA" id="ARBA00022989"/>
    </source>
</evidence>
<keyword evidence="7 10" id="KW-0472">Membrane</keyword>
<evidence type="ECO:0000313" key="13">
    <source>
        <dbReference type="Proteomes" id="UP000565262"/>
    </source>
</evidence>
<evidence type="ECO:0000256" key="5">
    <source>
        <dbReference type="ARBA" id="ARBA00022967"/>
    </source>
</evidence>
<dbReference type="FunFam" id="1.20.120.80:FF:000003">
    <property type="entry name" value="Cytochrome c oxidase subunit 3"/>
    <property type="match status" value="1"/>
</dbReference>
<evidence type="ECO:0000256" key="1">
    <source>
        <dbReference type="ARBA" id="ARBA00004141"/>
    </source>
</evidence>
<evidence type="ECO:0000256" key="7">
    <source>
        <dbReference type="ARBA" id="ARBA00023136"/>
    </source>
</evidence>
<dbReference type="Pfam" id="PF00510">
    <property type="entry name" value="COX3"/>
    <property type="match status" value="2"/>
</dbReference>
<name>A0A839INQ6_9GAMM</name>
<gene>
    <name evidence="12" type="ORF">H4O21_09660</name>
</gene>
<reference evidence="12 13" key="1">
    <citation type="submission" date="2020-08" db="EMBL/GenBank/DDBJ databases">
        <title>Oceanospirillum sp. nov. isolated from marine sediment.</title>
        <authorList>
            <person name="Ji X."/>
        </authorList>
    </citation>
    <scope>NUCLEOTIDE SEQUENCE [LARGE SCALE GENOMIC DNA]</scope>
    <source>
        <strain evidence="12 13">D5</strain>
    </source>
</reference>
<dbReference type="InterPro" id="IPR035973">
    <property type="entry name" value="Cyt_c_oxidase_su3-like_sf"/>
</dbReference>
<evidence type="ECO:0000256" key="9">
    <source>
        <dbReference type="ARBA" id="ARBA00031625"/>
    </source>
</evidence>
<dbReference type="PANTHER" id="PTHR11403:SF7">
    <property type="entry name" value="CYTOCHROME C OXIDASE SUBUNIT 3"/>
    <property type="match status" value="1"/>
</dbReference>
<dbReference type="RefSeq" id="WP_182808661.1">
    <property type="nucleotide sequence ID" value="NZ_JACJFM010000010.1"/>
</dbReference>
<evidence type="ECO:0000313" key="12">
    <source>
        <dbReference type="EMBL" id="MBB1486875.1"/>
    </source>
</evidence>
<dbReference type="EC" id="7.1.1.9" evidence="3"/>
<feature type="transmembrane region" description="Helical" evidence="10">
    <location>
        <begin position="197"/>
        <end position="214"/>
    </location>
</feature>
<keyword evidence="13" id="KW-1185">Reference proteome</keyword>
<sequence length="301" mass="34135">MSTAHAHPDHDDHAQSYYVPAQSHWPIVAASGLFLLMFGMGNMMNNPDGAAKWLTLAGLLVIIWMFFGWFSAVARESMEGLYDEQMDRSFRWGMGWFIFSEVMFFAAFFGTLFYVRQFAVPWLAGEGSNAMTNELLWPGFMAEWPLMTTPDTDKFPGPEQIINPWHLPLINTVLLVASSVTLTWAHHALQKDKRAAVKGWLALTLVLGVCFLIIQAEEYIEAYTELGLTLASGIYGGTFFILTGFHGLHVTMGSIILLVMLIRIMKGHFDAKHHFGFEAAAWYWHFVDVVWLGLFLFVYVF</sequence>
<keyword evidence="4 10" id="KW-0812">Transmembrane</keyword>
<dbReference type="GO" id="GO:0016020">
    <property type="term" value="C:membrane"/>
    <property type="evidence" value="ECO:0007669"/>
    <property type="project" value="UniProtKB-SubCell"/>
</dbReference>
<feature type="domain" description="Heme-copper oxidase subunit III family profile" evidence="11">
    <location>
        <begin position="13"/>
        <end position="301"/>
    </location>
</feature>
<organism evidence="12 13">
    <name type="scientific">Oceanospirillum sediminis</name>
    <dbReference type="NCBI Taxonomy" id="2760088"/>
    <lineage>
        <taxon>Bacteria</taxon>
        <taxon>Pseudomonadati</taxon>
        <taxon>Pseudomonadota</taxon>
        <taxon>Gammaproteobacteria</taxon>
        <taxon>Oceanospirillales</taxon>
        <taxon>Oceanospirillaceae</taxon>
        <taxon>Oceanospirillum</taxon>
    </lineage>
</organism>